<gene>
    <name evidence="1" type="ORF">PVAP13_4KG017500</name>
</gene>
<dbReference type="Proteomes" id="UP000823388">
    <property type="component" value="Chromosome 4K"/>
</dbReference>
<keyword evidence="2" id="KW-1185">Reference proteome</keyword>
<dbReference type="AlphaFoldDB" id="A0A8T0TJW5"/>
<name>A0A8T0TJW5_PANVG</name>
<reference evidence="1 2" key="1">
    <citation type="submission" date="2020-05" db="EMBL/GenBank/DDBJ databases">
        <title>WGS assembly of Panicum virgatum.</title>
        <authorList>
            <person name="Lovell J.T."/>
            <person name="Jenkins J."/>
            <person name="Shu S."/>
            <person name="Juenger T.E."/>
            <person name="Schmutz J."/>
        </authorList>
    </citation>
    <scope>NUCLEOTIDE SEQUENCE [LARGE SCALE GENOMIC DNA]</scope>
    <source>
        <strain evidence="2">cv. AP13</strain>
    </source>
</reference>
<organism evidence="1 2">
    <name type="scientific">Panicum virgatum</name>
    <name type="common">Blackwell switchgrass</name>
    <dbReference type="NCBI Taxonomy" id="38727"/>
    <lineage>
        <taxon>Eukaryota</taxon>
        <taxon>Viridiplantae</taxon>
        <taxon>Streptophyta</taxon>
        <taxon>Embryophyta</taxon>
        <taxon>Tracheophyta</taxon>
        <taxon>Spermatophyta</taxon>
        <taxon>Magnoliopsida</taxon>
        <taxon>Liliopsida</taxon>
        <taxon>Poales</taxon>
        <taxon>Poaceae</taxon>
        <taxon>PACMAD clade</taxon>
        <taxon>Panicoideae</taxon>
        <taxon>Panicodae</taxon>
        <taxon>Paniceae</taxon>
        <taxon>Panicinae</taxon>
        <taxon>Panicum</taxon>
        <taxon>Panicum sect. Hiantes</taxon>
    </lineage>
</organism>
<evidence type="ECO:0000313" key="2">
    <source>
        <dbReference type="Proteomes" id="UP000823388"/>
    </source>
</evidence>
<comment type="caution">
    <text evidence="1">The sequence shown here is derived from an EMBL/GenBank/DDBJ whole genome shotgun (WGS) entry which is preliminary data.</text>
</comment>
<accession>A0A8T0TJW5</accession>
<dbReference type="EMBL" id="CM029043">
    <property type="protein sequence ID" value="KAG2609224.1"/>
    <property type="molecule type" value="Genomic_DNA"/>
</dbReference>
<protein>
    <submittedName>
        <fullName evidence="1">Uncharacterized protein</fullName>
    </submittedName>
</protein>
<proteinExistence type="predicted"/>
<sequence>MPLNLDPSKQMERASYLQFKACLPSLIQQKLAKKGGASVDWQNDIQLLWYFYLEYKSLCYGWVNDDMQHEPKDSGNQELLVLRTEASSCRSRPSLSSRNEE</sequence>
<evidence type="ECO:0000313" key="1">
    <source>
        <dbReference type="EMBL" id="KAG2609224.1"/>
    </source>
</evidence>